<dbReference type="EMBL" id="CM004470">
    <property type="protein sequence ID" value="OCT90312.1"/>
    <property type="molecule type" value="Genomic_DNA"/>
</dbReference>
<dbReference type="InterPro" id="IPR050111">
    <property type="entry name" value="C-type_lectin/snaclec_domain"/>
</dbReference>
<evidence type="ECO:0000259" key="2">
    <source>
        <dbReference type="PROSITE" id="PS50041"/>
    </source>
</evidence>
<dbReference type="Proteomes" id="UP000694892">
    <property type="component" value="Chromosome 3L"/>
</dbReference>
<dbReference type="InterPro" id="IPR016186">
    <property type="entry name" value="C-type_lectin-like/link_sf"/>
</dbReference>
<feature type="domain" description="C-type lectin" evidence="2">
    <location>
        <begin position="1"/>
        <end position="93"/>
    </location>
</feature>
<dbReference type="AlphaFoldDB" id="A0A974DGL3"/>
<dbReference type="SMART" id="SM00034">
    <property type="entry name" value="CLECT"/>
    <property type="match status" value="1"/>
</dbReference>
<proteinExistence type="predicted"/>
<dbReference type="PROSITE" id="PS50041">
    <property type="entry name" value="C_TYPE_LECTIN_2"/>
    <property type="match status" value="1"/>
</dbReference>
<dbReference type="InterPro" id="IPR016187">
    <property type="entry name" value="CTDL_fold"/>
</dbReference>
<name>A0A974DGL3_XENLA</name>
<organism evidence="3 4">
    <name type="scientific">Xenopus laevis</name>
    <name type="common">African clawed frog</name>
    <dbReference type="NCBI Taxonomy" id="8355"/>
    <lineage>
        <taxon>Eukaryota</taxon>
        <taxon>Metazoa</taxon>
        <taxon>Chordata</taxon>
        <taxon>Craniata</taxon>
        <taxon>Vertebrata</taxon>
        <taxon>Euteleostomi</taxon>
        <taxon>Amphibia</taxon>
        <taxon>Batrachia</taxon>
        <taxon>Anura</taxon>
        <taxon>Pipoidea</taxon>
        <taxon>Pipidae</taxon>
        <taxon>Xenopodinae</taxon>
        <taxon>Xenopus</taxon>
        <taxon>Xenopus</taxon>
    </lineage>
</organism>
<sequence length="103" mass="12119">MCKIMNSDLVIITSEKEQNFLANITDNSYFWIGLKRDRNGWRWVDGTLHDLSTGFWHKNEPNNYAGIEDCVHMLEDKTWNDNSCNVQYKAICEKKIMLCKVLD</sequence>
<evidence type="ECO:0000256" key="1">
    <source>
        <dbReference type="ARBA" id="ARBA00023157"/>
    </source>
</evidence>
<evidence type="ECO:0000313" key="3">
    <source>
        <dbReference type="EMBL" id="OCT90312.1"/>
    </source>
</evidence>
<dbReference type="InterPro" id="IPR018378">
    <property type="entry name" value="C-type_lectin_CS"/>
</dbReference>
<dbReference type="Pfam" id="PF00059">
    <property type="entry name" value="Lectin_C"/>
    <property type="match status" value="1"/>
</dbReference>
<evidence type="ECO:0000313" key="4">
    <source>
        <dbReference type="Proteomes" id="UP000694892"/>
    </source>
</evidence>
<dbReference type="OMA" id="THYYNID"/>
<accession>A0A974DGL3</accession>
<keyword evidence="1" id="KW-1015">Disulfide bond</keyword>
<reference evidence="4" key="1">
    <citation type="journal article" date="2016" name="Nature">
        <title>Genome evolution in the allotetraploid frog Xenopus laevis.</title>
        <authorList>
            <person name="Session A.M."/>
            <person name="Uno Y."/>
            <person name="Kwon T."/>
            <person name="Chapman J.A."/>
            <person name="Toyoda A."/>
            <person name="Takahashi S."/>
            <person name="Fukui A."/>
            <person name="Hikosaka A."/>
            <person name="Suzuki A."/>
            <person name="Kondo M."/>
            <person name="van Heeringen S.J."/>
            <person name="Quigley I."/>
            <person name="Heinz S."/>
            <person name="Ogino H."/>
            <person name="Ochi H."/>
            <person name="Hellsten U."/>
            <person name="Lyons J.B."/>
            <person name="Simakov O."/>
            <person name="Putnam N."/>
            <person name="Stites J."/>
            <person name="Kuroki Y."/>
            <person name="Tanaka T."/>
            <person name="Michiue T."/>
            <person name="Watanabe M."/>
            <person name="Bogdanovic O."/>
            <person name="Lister R."/>
            <person name="Georgiou G."/>
            <person name="Paranjpe S.S."/>
            <person name="van Kruijsbergen I."/>
            <person name="Shu S."/>
            <person name="Carlson J."/>
            <person name="Kinoshita T."/>
            <person name="Ohta Y."/>
            <person name="Mawaribuchi S."/>
            <person name="Jenkins J."/>
            <person name="Grimwood J."/>
            <person name="Schmutz J."/>
            <person name="Mitros T."/>
            <person name="Mozaffari S.V."/>
            <person name="Suzuki Y."/>
            <person name="Haramoto Y."/>
            <person name="Yamamoto T.S."/>
            <person name="Takagi C."/>
            <person name="Heald R."/>
            <person name="Miller K."/>
            <person name="Haudenschild C."/>
            <person name="Kitzman J."/>
            <person name="Nakayama T."/>
            <person name="Izutsu Y."/>
            <person name="Robert J."/>
            <person name="Fortriede J."/>
            <person name="Burns K."/>
            <person name="Lotay V."/>
            <person name="Karimi K."/>
            <person name="Yasuoka Y."/>
            <person name="Dichmann D.S."/>
            <person name="Flajnik M.F."/>
            <person name="Houston D.W."/>
            <person name="Shendure J."/>
            <person name="DuPasquier L."/>
            <person name="Vize P.D."/>
            <person name="Zorn A.M."/>
            <person name="Ito M."/>
            <person name="Marcotte E.M."/>
            <person name="Wallingford J.B."/>
            <person name="Ito Y."/>
            <person name="Asashima M."/>
            <person name="Ueno N."/>
            <person name="Matsuda Y."/>
            <person name="Veenstra G.J."/>
            <person name="Fujiyama A."/>
            <person name="Harland R.M."/>
            <person name="Taira M."/>
            <person name="Rokhsar D.S."/>
        </authorList>
    </citation>
    <scope>NUCLEOTIDE SEQUENCE [LARGE SCALE GENOMIC DNA]</scope>
    <source>
        <strain evidence="4">J</strain>
    </source>
</reference>
<dbReference type="PANTHER" id="PTHR22803">
    <property type="entry name" value="MANNOSE, PHOSPHOLIPASE, LECTIN RECEPTOR RELATED"/>
    <property type="match status" value="1"/>
</dbReference>
<dbReference type="Gene3D" id="3.10.100.10">
    <property type="entry name" value="Mannose-Binding Protein A, subunit A"/>
    <property type="match status" value="1"/>
</dbReference>
<dbReference type="InterPro" id="IPR001304">
    <property type="entry name" value="C-type_lectin-like"/>
</dbReference>
<dbReference type="PROSITE" id="PS00615">
    <property type="entry name" value="C_TYPE_LECTIN_1"/>
    <property type="match status" value="1"/>
</dbReference>
<gene>
    <name evidence="3" type="ORF">XELAEV_18018924mg</name>
</gene>
<dbReference type="SUPFAM" id="SSF56436">
    <property type="entry name" value="C-type lectin-like"/>
    <property type="match status" value="1"/>
</dbReference>
<protein>
    <recommendedName>
        <fullName evidence="2">C-type lectin domain-containing protein</fullName>
    </recommendedName>
</protein>